<keyword evidence="7 18" id="KW-0560">Oxidoreductase</keyword>
<dbReference type="InterPro" id="IPR006367">
    <property type="entry name" value="Sirohaem_synthase_N"/>
</dbReference>
<keyword evidence="10" id="KW-0627">Porphyrin biosynthesis</keyword>
<dbReference type="Proteomes" id="UP000528286">
    <property type="component" value="Unassembled WGS sequence"/>
</dbReference>
<dbReference type="SUPFAM" id="SSF51735">
    <property type="entry name" value="NAD(P)-binding Rossmann-fold domains"/>
    <property type="match status" value="1"/>
</dbReference>
<dbReference type="Gene3D" id="3.30.160.110">
    <property type="entry name" value="Siroheme synthase, domain 2"/>
    <property type="match status" value="1"/>
</dbReference>
<dbReference type="NCBIfam" id="NF004790">
    <property type="entry name" value="PRK06136.1"/>
    <property type="match status" value="1"/>
</dbReference>
<dbReference type="InterPro" id="IPR012409">
    <property type="entry name" value="Sirohaem_synth"/>
</dbReference>
<feature type="domain" description="Tetrapyrrole methylase" evidence="16">
    <location>
        <begin position="224"/>
        <end position="433"/>
    </location>
</feature>
<dbReference type="EC" id="2.1.1.107" evidence="18"/>
<dbReference type="InterPro" id="IPR014776">
    <property type="entry name" value="4pyrrole_Mease_sub2"/>
</dbReference>
<gene>
    <name evidence="18" type="ORF">GGR23_001904</name>
</gene>
<dbReference type="InterPro" id="IPR000878">
    <property type="entry name" value="4pyrrol_Mease"/>
</dbReference>
<dbReference type="InterPro" id="IPR036291">
    <property type="entry name" value="NAD(P)-bd_dom_sf"/>
</dbReference>
<dbReference type="InterPro" id="IPR019478">
    <property type="entry name" value="Sirohaem_synthase_dimer_dom"/>
</dbReference>
<dbReference type="PANTHER" id="PTHR45790">
    <property type="entry name" value="SIROHEME SYNTHASE-RELATED"/>
    <property type="match status" value="1"/>
</dbReference>
<dbReference type="InterPro" id="IPR050161">
    <property type="entry name" value="Siro_Cobalamin_biosynth"/>
</dbReference>
<dbReference type="InterPro" id="IPR006366">
    <property type="entry name" value="CobA/CysG_C"/>
</dbReference>
<keyword evidence="19" id="KW-1185">Reference proteome</keyword>
<comment type="pathway">
    <text evidence="12">Porphyrin-containing compound metabolism; siroheme biosynthesis; precorrin-2 from uroporphyrinogen III: step 1/1.</text>
</comment>
<evidence type="ECO:0000256" key="12">
    <source>
        <dbReference type="ARBA" id="ARBA00025705"/>
    </source>
</evidence>
<accession>A0A7W6NKW2</accession>
<keyword evidence="8" id="KW-0520">NAD</keyword>
<dbReference type="Gene3D" id="3.40.1010.10">
    <property type="entry name" value="Cobalt-precorrin-4 Transmethylase, Domain 1"/>
    <property type="match status" value="1"/>
</dbReference>
<dbReference type="NCBIfam" id="TIGR01469">
    <property type="entry name" value="cobA_cysG_Cterm"/>
    <property type="match status" value="1"/>
</dbReference>
<dbReference type="GO" id="GO:0043115">
    <property type="term" value="F:precorrin-2 dehydrogenase activity"/>
    <property type="evidence" value="ECO:0007669"/>
    <property type="project" value="UniProtKB-EC"/>
</dbReference>
<protein>
    <submittedName>
        <fullName evidence="18">Uroporphyrin-III C-methyltransferase/precorrin-2 dehydrogenase/sirohydrochlorin ferrochelatase</fullName>
        <ecNumber evidence="18">1.3.1.76</ecNumber>
        <ecNumber evidence="18">2.1.1.107</ecNumber>
        <ecNumber evidence="18">4.99.1.4</ecNumber>
    </submittedName>
</protein>
<evidence type="ECO:0000256" key="11">
    <source>
        <dbReference type="ARBA" id="ARBA00023268"/>
    </source>
</evidence>
<dbReference type="Gene3D" id="1.10.8.210">
    <property type="entry name" value="Sirohaem synthase, dimerisation domain"/>
    <property type="match status" value="1"/>
</dbReference>
<dbReference type="AlphaFoldDB" id="A0A7W6NKW2"/>
<comment type="caution">
    <text evidence="18">The sequence shown here is derived from an EMBL/GenBank/DDBJ whole genome shotgun (WGS) entry which is preliminary data.</text>
</comment>
<keyword evidence="9 18" id="KW-0456">Lyase</keyword>
<evidence type="ECO:0000313" key="18">
    <source>
        <dbReference type="EMBL" id="MBB4064717.1"/>
    </source>
</evidence>
<evidence type="ECO:0000256" key="3">
    <source>
        <dbReference type="ARBA" id="ARBA00022573"/>
    </source>
</evidence>
<evidence type="ECO:0000256" key="14">
    <source>
        <dbReference type="PIRSR" id="PIRSR036426-1"/>
    </source>
</evidence>
<keyword evidence="4 15" id="KW-0489">Methyltransferase</keyword>
<evidence type="ECO:0000256" key="5">
    <source>
        <dbReference type="ARBA" id="ARBA00022679"/>
    </source>
</evidence>
<dbReference type="Pfam" id="PF00590">
    <property type="entry name" value="TP_methylase"/>
    <property type="match status" value="1"/>
</dbReference>
<reference evidence="18 19" key="1">
    <citation type="submission" date="2020-08" db="EMBL/GenBank/DDBJ databases">
        <title>Genomic Encyclopedia of Type Strains, Phase IV (KMG-IV): sequencing the most valuable type-strain genomes for metagenomic binning, comparative biology and taxonomic classification.</title>
        <authorList>
            <person name="Goeker M."/>
        </authorList>
    </citation>
    <scope>NUCLEOTIDE SEQUENCE [LARGE SCALE GENOMIC DNA]</scope>
    <source>
        <strain evidence="18 19">DSM 29853</strain>
    </source>
</reference>
<dbReference type="SUPFAM" id="SSF53790">
    <property type="entry name" value="Tetrapyrrole methylase"/>
    <property type="match status" value="1"/>
</dbReference>
<dbReference type="Gene3D" id="3.30.950.10">
    <property type="entry name" value="Methyltransferase, Cobalt-precorrin-4 Transmethylase, Domain 2"/>
    <property type="match status" value="1"/>
</dbReference>
<dbReference type="PROSITE" id="PS00840">
    <property type="entry name" value="SUMT_2"/>
    <property type="match status" value="1"/>
</dbReference>
<name>A0A7W6NKW2_9HYPH</name>
<evidence type="ECO:0000256" key="2">
    <source>
        <dbReference type="ARBA" id="ARBA00005879"/>
    </source>
</evidence>
<feature type="active site" description="Proton donor" evidence="14">
    <location>
        <position position="276"/>
    </location>
</feature>
<proteinExistence type="inferred from homology"/>
<dbReference type="Pfam" id="PF10414">
    <property type="entry name" value="CysG_dimeriser"/>
    <property type="match status" value="1"/>
</dbReference>
<feature type="active site" description="Proton acceptor" evidence="14">
    <location>
        <position position="254"/>
    </location>
</feature>
<dbReference type="GO" id="GO:0009236">
    <property type="term" value="P:cobalamin biosynthetic process"/>
    <property type="evidence" value="ECO:0007669"/>
    <property type="project" value="UniProtKB-KW"/>
</dbReference>
<dbReference type="NCBIfam" id="TIGR01470">
    <property type="entry name" value="cysG_Nterm"/>
    <property type="match status" value="1"/>
</dbReference>
<feature type="domain" description="Sirohaem synthase dimerisation" evidence="17">
    <location>
        <begin position="157"/>
        <end position="214"/>
    </location>
</feature>
<dbReference type="EC" id="1.3.1.76" evidence="18"/>
<evidence type="ECO:0000256" key="9">
    <source>
        <dbReference type="ARBA" id="ARBA00023239"/>
    </source>
</evidence>
<dbReference type="GO" id="GO:0051266">
    <property type="term" value="F:sirohydrochlorin ferrochelatase activity"/>
    <property type="evidence" value="ECO:0007669"/>
    <property type="project" value="UniProtKB-EC"/>
</dbReference>
<evidence type="ECO:0000256" key="8">
    <source>
        <dbReference type="ARBA" id="ARBA00023027"/>
    </source>
</evidence>
<dbReference type="CDD" id="cd11642">
    <property type="entry name" value="SUMT"/>
    <property type="match status" value="1"/>
</dbReference>
<comment type="similarity">
    <text evidence="2 15">Belongs to the precorrin methyltransferase family.</text>
</comment>
<sequence>MRETADQLTVFPAFFRVAGKTVAVFGNGDEAYAKARLLRNTQAVIIAYGADPEPAYAAFLKAEGIAHVAADFEVSQVRGMTLVFAATGDEHLDQQIVAAARAEKIPANAVDQPEFCDFITPALVNRAPVAVAIGTEGAGPVLAQMIRAQVDQLLAPSLGRLAQLAMPYRRAVDHLLPKGSARRIFWRRFFSGEVADAVLQGDLSDARRKATRLLRSIDRPEGHVWLVGAGPGAEDLLTLRAQRVMMEADVIVFDALVPQEIVDMGRRDAERISVGKRKGCHSKKQEEISELLVELGRAGKRVVRLKSGDPLVYGRAMEEMQALRDAGISYEIVPGITSAFAAAADFELPLTLRGVASSLIFTTGHDLAGDVLPDWASLAVSGATVAVYMGRTVAASVAERLMQAGLSPDTTVAVIENASRRNRRLLHGTLKDLPDLEHRDELTGPVMVIIGDAVAGANFEQSQSLVGQSVETRELVRNGSHG</sequence>
<dbReference type="GO" id="GO:0004851">
    <property type="term" value="F:uroporphyrin-III C-methyltransferase activity"/>
    <property type="evidence" value="ECO:0007669"/>
    <property type="project" value="UniProtKB-EC"/>
</dbReference>
<evidence type="ECO:0000256" key="10">
    <source>
        <dbReference type="ARBA" id="ARBA00023244"/>
    </source>
</evidence>
<evidence type="ECO:0000256" key="15">
    <source>
        <dbReference type="RuleBase" id="RU003960"/>
    </source>
</evidence>
<organism evidence="18 19">
    <name type="scientific">Gellertiella hungarica</name>
    <dbReference type="NCBI Taxonomy" id="1572859"/>
    <lineage>
        <taxon>Bacteria</taxon>
        <taxon>Pseudomonadati</taxon>
        <taxon>Pseudomonadota</taxon>
        <taxon>Alphaproteobacteria</taxon>
        <taxon>Hyphomicrobiales</taxon>
        <taxon>Rhizobiaceae</taxon>
        <taxon>Gellertiella</taxon>
    </lineage>
</organism>
<dbReference type="RefSeq" id="WP_246365181.1">
    <property type="nucleotide sequence ID" value="NZ_JACIEZ010000003.1"/>
</dbReference>
<evidence type="ECO:0000313" key="19">
    <source>
        <dbReference type="Proteomes" id="UP000528286"/>
    </source>
</evidence>
<evidence type="ECO:0000259" key="17">
    <source>
        <dbReference type="Pfam" id="PF10414"/>
    </source>
</evidence>
<keyword evidence="3" id="KW-0169">Cobalamin biosynthesis</keyword>
<dbReference type="PIRSF" id="PIRSF036426">
    <property type="entry name" value="Sirohaem_synth"/>
    <property type="match status" value="1"/>
</dbReference>
<evidence type="ECO:0000256" key="6">
    <source>
        <dbReference type="ARBA" id="ARBA00022691"/>
    </source>
</evidence>
<dbReference type="Gene3D" id="3.40.50.720">
    <property type="entry name" value="NAD(P)-binding Rossmann-like Domain"/>
    <property type="match status" value="1"/>
</dbReference>
<evidence type="ECO:0000259" key="16">
    <source>
        <dbReference type="Pfam" id="PF00590"/>
    </source>
</evidence>
<dbReference type="PANTHER" id="PTHR45790:SF3">
    <property type="entry name" value="S-ADENOSYL-L-METHIONINE-DEPENDENT UROPORPHYRINOGEN III METHYLTRANSFERASE, CHLOROPLASTIC"/>
    <property type="match status" value="1"/>
</dbReference>
<dbReference type="InterPro" id="IPR014777">
    <property type="entry name" value="4pyrrole_Mease_sub1"/>
</dbReference>
<dbReference type="InterPro" id="IPR003043">
    <property type="entry name" value="Uropor_MeTrfase_CS"/>
</dbReference>
<dbReference type="PROSITE" id="PS00839">
    <property type="entry name" value="SUMT_1"/>
    <property type="match status" value="1"/>
</dbReference>
<dbReference type="GO" id="GO:0032259">
    <property type="term" value="P:methylation"/>
    <property type="evidence" value="ECO:0007669"/>
    <property type="project" value="UniProtKB-KW"/>
</dbReference>
<dbReference type="NCBIfam" id="NF007922">
    <property type="entry name" value="PRK10637.1"/>
    <property type="match status" value="1"/>
</dbReference>
<dbReference type="Pfam" id="PF13241">
    <property type="entry name" value="NAD_binding_7"/>
    <property type="match status" value="1"/>
</dbReference>
<dbReference type="FunFam" id="3.40.1010.10:FF:000001">
    <property type="entry name" value="Siroheme synthase"/>
    <property type="match status" value="1"/>
</dbReference>
<dbReference type="SUPFAM" id="SSF75615">
    <property type="entry name" value="Siroheme synthase middle domains-like"/>
    <property type="match status" value="1"/>
</dbReference>
<keyword evidence="5 15" id="KW-0808">Transferase</keyword>
<dbReference type="GO" id="GO:0019354">
    <property type="term" value="P:siroheme biosynthetic process"/>
    <property type="evidence" value="ECO:0007669"/>
    <property type="project" value="UniProtKB-UniPathway"/>
</dbReference>
<dbReference type="EMBL" id="JACIEZ010000003">
    <property type="protein sequence ID" value="MBB4064717.1"/>
    <property type="molecule type" value="Genomic_DNA"/>
</dbReference>
<comment type="pathway">
    <text evidence="1">Porphyrin-containing compound metabolism; siroheme biosynthesis; sirohydrochlorin from precorrin-2: step 1/1.</text>
</comment>
<keyword evidence="11" id="KW-0511">Multifunctional enzyme</keyword>
<dbReference type="EC" id="4.99.1.4" evidence="18"/>
<dbReference type="InterPro" id="IPR037115">
    <property type="entry name" value="Sirohaem_synt_dimer_dom_sf"/>
</dbReference>
<evidence type="ECO:0000256" key="1">
    <source>
        <dbReference type="ARBA" id="ARBA00005010"/>
    </source>
</evidence>
<dbReference type="UniPathway" id="UPA00262">
    <property type="reaction ID" value="UER00211"/>
</dbReference>
<evidence type="ECO:0000256" key="13">
    <source>
        <dbReference type="ARBA" id="ARBA00047561"/>
    </source>
</evidence>
<evidence type="ECO:0000256" key="4">
    <source>
        <dbReference type="ARBA" id="ARBA00022603"/>
    </source>
</evidence>
<dbReference type="InterPro" id="IPR035996">
    <property type="entry name" value="4pyrrol_Methylase_sf"/>
</dbReference>
<keyword evidence="6" id="KW-0949">S-adenosyl-L-methionine</keyword>
<comment type="catalytic activity">
    <reaction evidence="13">
        <text>precorrin-2 + NAD(+) = sirohydrochlorin + NADH + 2 H(+)</text>
        <dbReference type="Rhea" id="RHEA:15613"/>
        <dbReference type="ChEBI" id="CHEBI:15378"/>
        <dbReference type="ChEBI" id="CHEBI:57540"/>
        <dbReference type="ChEBI" id="CHEBI:57945"/>
        <dbReference type="ChEBI" id="CHEBI:58351"/>
        <dbReference type="ChEBI" id="CHEBI:58827"/>
        <dbReference type="EC" id="1.3.1.76"/>
    </reaction>
</comment>
<evidence type="ECO:0000256" key="7">
    <source>
        <dbReference type="ARBA" id="ARBA00023002"/>
    </source>
</evidence>
<dbReference type="GO" id="GO:0051287">
    <property type="term" value="F:NAD binding"/>
    <property type="evidence" value="ECO:0007669"/>
    <property type="project" value="InterPro"/>
</dbReference>